<name>A0A6F8SW21_9GAMM</name>
<sequence length="56" mass="6583">METLPTKAITKQELNSRNDKAAAVHYSKRREIDLRNERRALQRQIGEVWDDPLHLA</sequence>
<accession>A0A6F8SW21</accession>
<protein>
    <submittedName>
        <fullName evidence="2">Uncharacterized protein</fullName>
    </submittedName>
</protein>
<dbReference type="Proteomes" id="UP000503197">
    <property type="component" value="Chromosome"/>
</dbReference>
<gene>
    <name evidence="2" type="ORF">HMSLTHF_16970</name>
</gene>
<evidence type="ECO:0000313" key="2">
    <source>
        <dbReference type="EMBL" id="BCA91922.1"/>
    </source>
</evidence>
<dbReference type="NCBIfam" id="NF046101">
    <property type="entry name" value="PA3496_fam"/>
    <property type="match status" value="1"/>
</dbReference>
<evidence type="ECO:0000313" key="3">
    <source>
        <dbReference type="Proteomes" id="UP000503197"/>
    </source>
</evidence>
<organism evidence="2 3">
    <name type="scientific">Vreelandella aquamarina</name>
    <dbReference type="NCBI Taxonomy" id="77097"/>
    <lineage>
        <taxon>Bacteria</taxon>
        <taxon>Pseudomonadati</taxon>
        <taxon>Pseudomonadota</taxon>
        <taxon>Gammaproteobacteria</taxon>
        <taxon>Oceanospirillales</taxon>
        <taxon>Halomonadaceae</taxon>
        <taxon>Vreelandella</taxon>
    </lineage>
</organism>
<evidence type="ECO:0000256" key="1">
    <source>
        <dbReference type="SAM" id="MobiDB-lite"/>
    </source>
</evidence>
<dbReference type="AlphaFoldDB" id="A0A6F8SW21"/>
<dbReference type="InterPro" id="IPR058059">
    <property type="entry name" value="PA3496-like"/>
</dbReference>
<reference evidence="2 3" key="1">
    <citation type="submission" date="2020-02" db="EMBL/GenBank/DDBJ databases">
        <title>Complete Genome Sequence of Halomonas meridiana strain BAA-801, Isolated from Deep Sea Thermal Vent.</title>
        <authorList>
            <person name="Takahashi Y."/>
            <person name="Takahashi H."/>
            <person name="Galipon J."/>
            <person name="Arakawa K."/>
        </authorList>
    </citation>
    <scope>NUCLEOTIDE SEQUENCE [LARGE SCALE GENOMIC DNA]</scope>
    <source>
        <strain evidence="2 3">Slthf1</strain>
    </source>
</reference>
<dbReference type="EMBL" id="AP022821">
    <property type="protein sequence ID" value="BCA91922.1"/>
    <property type="molecule type" value="Genomic_DNA"/>
</dbReference>
<feature type="region of interest" description="Disordered" evidence="1">
    <location>
        <begin position="1"/>
        <end position="22"/>
    </location>
</feature>
<proteinExistence type="predicted"/>